<proteinExistence type="predicted"/>
<feature type="non-terminal residue" evidence="2">
    <location>
        <position position="412"/>
    </location>
</feature>
<comment type="caution">
    <text evidence="2">The sequence shown here is derived from an EMBL/GenBank/DDBJ whole genome shotgun (WGS) entry which is preliminary data.</text>
</comment>
<dbReference type="EMBL" id="CAUYUJ010017899">
    <property type="protein sequence ID" value="CAK0878902.1"/>
    <property type="molecule type" value="Genomic_DNA"/>
</dbReference>
<evidence type="ECO:0008006" key="4">
    <source>
        <dbReference type="Google" id="ProtNLM"/>
    </source>
</evidence>
<organism evidence="2 3">
    <name type="scientific">Prorocentrum cordatum</name>
    <dbReference type="NCBI Taxonomy" id="2364126"/>
    <lineage>
        <taxon>Eukaryota</taxon>
        <taxon>Sar</taxon>
        <taxon>Alveolata</taxon>
        <taxon>Dinophyceae</taxon>
        <taxon>Prorocentrales</taxon>
        <taxon>Prorocentraceae</taxon>
        <taxon>Prorocentrum</taxon>
    </lineage>
</organism>
<protein>
    <recommendedName>
        <fullName evidence="4">Fascin domain-containing protein</fullName>
    </recommendedName>
</protein>
<name>A0ABN9W077_9DINO</name>
<feature type="region of interest" description="Disordered" evidence="1">
    <location>
        <begin position="27"/>
        <end position="60"/>
    </location>
</feature>
<evidence type="ECO:0000313" key="3">
    <source>
        <dbReference type="Proteomes" id="UP001189429"/>
    </source>
</evidence>
<sequence length="412" mass="43450">MRGGLEAPALQRRSGIPLADLFAAQASNNHPLPCSSSSRDDRPRSRPSPTPTAPAELQRPIGGEFGRWISRILTLSFGERAGWVPAQCSEERRSEVKLATALNAATLESRVQEQGLGDLVATGGPRKSSRAPRQAQPGAPILLGEQAPRFMIEAIWASIPTCASGIRCWAAFCHAADSAVHFPATEESALQFATMFASPDILYACFKQLRRCRCGGGVAIPRFGVLTAPSMLAAVPQLCLDALDDAAWAARSQPPSPLSPASTLGLPASFGRTYLAARAFDPPRGGRRVAREGSWWQVQEVESGGSVRIFQTGAQGTEFCLMAHPSGVVVVSEADADVGRSSLWKAEQVEGRAGALRLQCSSGAQGAGAGGEDLALPGEGAYLVASTSRRLTVARLPPGSWPASSEWQLEAA</sequence>
<reference evidence="2" key="1">
    <citation type="submission" date="2023-10" db="EMBL/GenBank/DDBJ databases">
        <authorList>
            <person name="Chen Y."/>
            <person name="Shah S."/>
            <person name="Dougan E. K."/>
            <person name="Thang M."/>
            <person name="Chan C."/>
        </authorList>
    </citation>
    <scope>NUCLEOTIDE SEQUENCE [LARGE SCALE GENOMIC DNA]</scope>
</reference>
<evidence type="ECO:0000256" key="1">
    <source>
        <dbReference type="SAM" id="MobiDB-lite"/>
    </source>
</evidence>
<keyword evidence="3" id="KW-1185">Reference proteome</keyword>
<gene>
    <name evidence="2" type="ORF">PCOR1329_LOCUS62510</name>
</gene>
<evidence type="ECO:0000313" key="2">
    <source>
        <dbReference type="EMBL" id="CAK0878902.1"/>
    </source>
</evidence>
<dbReference type="Proteomes" id="UP001189429">
    <property type="component" value="Unassembled WGS sequence"/>
</dbReference>
<accession>A0ABN9W077</accession>